<reference evidence="3 4" key="1">
    <citation type="submission" date="2018-06" db="EMBL/GenBank/DDBJ databases">
        <title>Genomic Encyclopedia of Type Strains, Phase III (KMG-III): the genomes of soil and plant-associated and newly described type strains.</title>
        <authorList>
            <person name="Whitman W."/>
        </authorList>
    </citation>
    <scope>NUCLEOTIDE SEQUENCE [LARGE SCALE GENOMIC DNA]</scope>
    <source>
        <strain evidence="3 4">CGMCC 4.7090</strain>
    </source>
</reference>
<organism evidence="3 4">
    <name type="scientific">Actinoplanes lutulentus</name>
    <dbReference type="NCBI Taxonomy" id="1287878"/>
    <lineage>
        <taxon>Bacteria</taxon>
        <taxon>Bacillati</taxon>
        <taxon>Actinomycetota</taxon>
        <taxon>Actinomycetes</taxon>
        <taxon>Micromonosporales</taxon>
        <taxon>Micromonosporaceae</taxon>
        <taxon>Actinoplanes</taxon>
    </lineage>
</organism>
<keyword evidence="2" id="KW-0812">Transmembrane</keyword>
<proteinExistence type="predicted"/>
<comment type="caution">
    <text evidence="3">The sequence shown here is derived from an EMBL/GenBank/DDBJ whole genome shotgun (WGS) entry which is preliminary data.</text>
</comment>
<keyword evidence="2" id="KW-1133">Transmembrane helix</keyword>
<gene>
    <name evidence="3" type="ORF">B0I29_117142</name>
</gene>
<evidence type="ECO:0000256" key="2">
    <source>
        <dbReference type="SAM" id="Phobius"/>
    </source>
</evidence>
<dbReference type="RefSeq" id="WP_111652770.1">
    <property type="nucleotide sequence ID" value="NZ_JACHWI010000008.1"/>
</dbReference>
<accession>A0A327Z6D0</accession>
<keyword evidence="2" id="KW-0472">Membrane</keyword>
<keyword evidence="4" id="KW-1185">Reference proteome</keyword>
<dbReference type="OrthoDB" id="3871904at2"/>
<evidence type="ECO:0000313" key="4">
    <source>
        <dbReference type="Proteomes" id="UP000249341"/>
    </source>
</evidence>
<feature type="region of interest" description="Disordered" evidence="1">
    <location>
        <begin position="78"/>
        <end position="124"/>
    </location>
</feature>
<dbReference type="AlphaFoldDB" id="A0A327Z6D0"/>
<feature type="transmembrane region" description="Helical" evidence="2">
    <location>
        <begin position="54"/>
        <end position="75"/>
    </location>
</feature>
<sequence>MVCSSCGLDNDPSATFCARCNATLGSRSVPFHEEPAFEEPTFAYAQPRRFSSPLPLIAAGVVLLLLVVVIGVVIASRDPDPVAGPGPGPGPVPTTTDPVPTTDPTTDSTTPPTTSPAPEPTANPQEQAAVIDAILDRSVASRGKLNAAIKAVGGCDRITSALADMREVGVERRQQISEVEAADLSGLAGGETLRSALTTALGHSLDADEHFVAWAEPAVAGDCADSSSRSAAWARGQSSSDLAQAAKKQFVAAWNPVATPLGFAKRTNKNI</sequence>
<feature type="compositionally biased region" description="Pro residues" evidence="1">
    <location>
        <begin position="82"/>
        <end position="92"/>
    </location>
</feature>
<evidence type="ECO:0000313" key="3">
    <source>
        <dbReference type="EMBL" id="RAK29816.1"/>
    </source>
</evidence>
<protein>
    <submittedName>
        <fullName evidence="3">Uncharacterized protein</fullName>
    </submittedName>
</protein>
<name>A0A327Z6D0_9ACTN</name>
<evidence type="ECO:0000256" key="1">
    <source>
        <dbReference type="SAM" id="MobiDB-lite"/>
    </source>
</evidence>
<feature type="compositionally biased region" description="Low complexity" evidence="1">
    <location>
        <begin position="93"/>
        <end position="112"/>
    </location>
</feature>
<dbReference type="Proteomes" id="UP000249341">
    <property type="component" value="Unassembled WGS sequence"/>
</dbReference>
<dbReference type="EMBL" id="QLMJ01000017">
    <property type="protein sequence ID" value="RAK29816.1"/>
    <property type="molecule type" value="Genomic_DNA"/>
</dbReference>